<dbReference type="InterPro" id="IPR000326">
    <property type="entry name" value="PAP2/HPO"/>
</dbReference>
<reference evidence="3 4" key="1">
    <citation type="submission" date="2023-07" db="EMBL/GenBank/DDBJ databases">
        <title>Sequencing the genomes of 1000 actinobacteria strains.</title>
        <authorList>
            <person name="Klenk H.-P."/>
        </authorList>
    </citation>
    <scope>NUCLEOTIDE SEQUENCE [LARGE SCALE GENOMIC DNA]</scope>
    <source>
        <strain evidence="3 4">DSM 44710</strain>
    </source>
</reference>
<dbReference type="SUPFAM" id="SSF48317">
    <property type="entry name" value="Acid phosphatase/Vanadium-dependent haloperoxidase"/>
    <property type="match status" value="1"/>
</dbReference>
<evidence type="ECO:0000256" key="1">
    <source>
        <dbReference type="SAM" id="Phobius"/>
    </source>
</evidence>
<dbReference type="RefSeq" id="WP_306830528.1">
    <property type="nucleotide sequence ID" value="NZ_JAUSRA010000001.1"/>
</dbReference>
<evidence type="ECO:0000313" key="3">
    <source>
        <dbReference type="EMBL" id="MDP9795044.1"/>
    </source>
</evidence>
<name>A0ABT9MUE1_9ACTN</name>
<accession>A0ABT9MUE1</accession>
<proteinExistence type="predicted"/>
<feature type="transmembrane region" description="Helical" evidence="1">
    <location>
        <begin position="71"/>
        <end position="91"/>
    </location>
</feature>
<keyword evidence="1" id="KW-0472">Membrane</keyword>
<dbReference type="EMBL" id="JAUSRA010000001">
    <property type="protein sequence ID" value="MDP9795044.1"/>
    <property type="molecule type" value="Genomic_DNA"/>
</dbReference>
<organism evidence="3 4">
    <name type="scientific">Catenuloplanes nepalensis</name>
    <dbReference type="NCBI Taxonomy" id="587533"/>
    <lineage>
        <taxon>Bacteria</taxon>
        <taxon>Bacillati</taxon>
        <taxon>Actinomycetota</taxon>
        <taxon>Actinomycetes</taxon>
        <taxon>Micromonosporales</taxon>
        <taxon>Micromonosporaceae</taxon>
        <taxon>Catenuloplanes</taxon>
    </lineage>
</organism>
<dbReference type="Proteomes" id="UP001240984">
    <property type="component" value="Unassembled WGS sequence"/>
</dbReference>
<feature type="transmembrane region" description="Helical" evidence="1">
    <location>
        <begin position="44"/>
        <end position="64"/>
    </location>
</feature>
<protein>
    <submittedName>
        <fullName evidence="3">Membrane-associated phospholipid phosphatase</fullName>
    </submittedName>
</protein>
<dbReference type="CDD" id="cd01610">
    <property type="entry name" value="PAP2_like"/>
    <property type="match status" value="1"/>
</dbReference>
<evidence type="ECO:0000313" key="4">
    <source>
        <dbReference type="Proteomes" id="UP001240984"/>
    </source>
</evidence>
<sequence>MWRRTIGCGLLMAAAAVVIITPAPSGDPAPPVPATGLPGWVRGVAWAVPLLPVLFVPLLVAALWPDPRRALRGLLVTAAGATLTLGIGTVLKNHVQGVRPCALSSAGEMLLSCPADPAYPSTVSALAAAVAVGVAVIAPRLAVAAAAIALLSAAGRVLGGVHSVPDVLAGLALGATVAGVLTVGSGDRSPEPSVTRGR</sequence>
<feature type="transmembrane region" description="Helical" evidence="1">
    <location>
        <begin position="126"/>
        <end position="151"/>
    </location>
</feature>
<dbReference type="SMART" id="SM00014">
    <property type="entry name" value="acidPPc"/>
    <property type="match status" value="1"/>
</dbReference>
<gene>
    <name evidence="3" type="ORF">J2S43_003556</name>
</gene>
<feature type="domain" description="Phosphatidic acid phosphatase type 2/haloperoxidase" evidence="2">
    <location>
        <begin position="74"/>
        <end position="182"/>
    </location>
</feature>
<evidence type="ECO:0000259" key="2">
    <source>
        <dbReference type="SMART" id="SM00014"/>
    </source>
</evidence>
<keyword evidence="1" id="KW-1133">Transmembrane helix</keyword>
<dbReference type="InterPro" id="IPR036938">
    <property type="entry name" value="PAP2/HPO_sf"/>
</dbReference>
<keyword evidence="4" id="KW-1185">Reference proteome</keyword>
<dbReference type="Pfam" id="PF01569">
    <property type="entry name" value="PAP2"/>
    <property type="match status" value="1"/>
</dbReference>
<feature type="transmembrane region" description="Helical" evidence="1">
    <location>
        <begin position="163"/>
        <end position="183"/>
    </location>
</feature>
<comment type="caution">
    <text evidence="3">The sequence shown here is derived from an EMBL/GenBank/DDBJ whole genome shotgun (WGS) entry which is preliminary data.</text>
</comment>
<keyword evidence="1" id="KW-0812">Transmembrane</keyword>
<dbReference type="Gene3D" id="1.20.144.10">
    <property type="entry name" value="Phosphatidic acid phosphatase type 2/haloperoxidase"/>
    <property type="match status" value="1"/>
</dbReference>